<evidence type="ECO:0000313" key="2">
    <source>
        <dbReference type="Proteomes" id="UP000319908"/>
    </source>
</evidence>
<organism evidence="1 2">
    <name type="scientific">Allorhodopirellula heiligendammensis</name>
    <dbReference type="NCBI Taxonomy" id="2714739"/>
    <lineage>
        <taxon>Bacteria</taxon>
        <taxon>Pseudomonadati</taxon>
        <taxon>Planctomycetota</taxon>
        <taxon>Planctomycetia</taxon>
        <taxon>Pirellulales</taxon>
        <taxon>Pirellulaceae</taxon>
        <taxon>Allorhodopirellula</taxon>
    </lineage>
</organism>
<keyword evidence="2" id="KW-1185">Reference proteome</keyword>
<reference evidence="1 2" key="1">
    <citation type="journal article" date="2020" name="Antonie Van Leeuwenhoek">
        <title>Rhodopirellula heiligendammensis sp. nov., Rhodopirellula pilleata sp. nov., and Rhodopirellula solitaria sp. nov. isolated from natural or artificial marine surfaces in Northern Germany and California, USA, and emended description of the genus Rhodopirellula.</title>
        <authorList>
            <person name="Kallscheuer N."/>
            <person name="Wiegand S."/>
            <person name="Jogler M."/>
            <person name="Boedeker C."/>
            <person name="Peeters S.H."/>
            <person name="Rast P."/>
            <person name="Heuer A."/>
            <person name="Jetten M.S.M."/>
            <person name="Rohde M."/>
            <person name="Jogler C."/>
        </authorList>
    </citation>
    <scope>NUCLEOTIDE SEQUENCE [LARGE SCALE GENOMIC DNA]</scope>
    <source>
        <strain evidence="1 2">Poly21</strain>
    </source>
</reference>
<dbReference type="AlphaFoldDB" id="A0A5C6BUF6"/>
<name>A0A5C6BUF6_9BACT</name>
<protein>
    <submittedName>
        <fullName evidence="1">Uncharacterized protein</fullName>
    </submittedName>
</protein>
<accession>A0A5C6BUF6</accession>
<gene>
    <name evidence="1" type="ORF">Poly21_28520</name>
</gene>
<dbReference type="EMBL" id="SJPU01000002">
    <property type="protein sequence ID" value="TWU15655.1"/>
    <property type="molecule type" value="Genomic_DNA"/>
</dbReference>
<evidence type="ECO:0000313" key="1">
    <source>
        <dbReference type="EMBL" id="TWU15655.1"/>
    </source>
</evidence>
<dbReference type="Proteomes" id="UP000319908">
    <property type="component" value="Unassembled WGS sequence"/>
</dbReference>
<proteinExistence type="predicted"/>
<sequence>MVIPFMVEFTHCAIALSRFELHASRGCATKTGHLPAGRIHNITTFSFLRVAVRRHLSRSGKLLVGSHVRAVLLTAISSLTPAHE</sequence>
<comment type="caution">
    <text evidence="1">The sequence shown here is derived from an EMBL/GenBank/DDBJ whole genome shotgun (WGS) entry which is preliminary data.</text>
</comment>